<protein>
    <recommendedName>
        <fullName evidence="4">DUF2125 domain-containing protein</fullName>
    </recommendedName>
</protein>
<sequence length="499" mass="53246">MKDVLALRSAVCVAALFTSTAAIADVTAADVWADWQKSLELYGSDGVTIGSEDMDGDTLTVRDLSLSMDDEYSSVTTQMDALTFTENGDGTVSVTVPASYLIAVNIEDDFVADLEVAQENMAIMVSGDPENLNYDVTADSYTIRVAEFKGDSDEIDGDVFVKANGVAGTYVSEKGEVDTLTYELSADNVDMLVDIKEPGGDGYVLVSGKLDALSFAGDMIVPEDMDTENPETWFVNGFGFDGAMNYASGGFLIDFNADGEAGTATVQLGEGGFNANVDPERLGYGFTFDGLNVSAQMPDLPFPVDFAWDQAEISFHTPVASSEEPEEFGLKFALTDVTVSDDIWNMVDPASAIPRDPISAEIEVAGLAKLFFNLLDPEQAEAMAYGETPGELNSLQLIGLRLAAAGAEITGVGDFTFDNTDLETFNGLPRPEGEVNIDIKGANALIDTAVSMGLLPAEQATMGRMFMGMFTTPTGDDELTSKIEINEQGHIMANGQRIQ</sequence>
<comment type="caution">
    <text evidence="2">The sequence shown here is derived from an EMBL/GenBank/DDBJ whole genome shotgun (WGS) entry which is preliminary data.</text>
</comment>
<dbReference type="Proteomes" id="UP000535415">
    <property type="component" value="Unassembled WGS sequence"/>
</dbReference>
<evidence type="ECO:0000313" key="3">
    <source>
        <dbReference type="Proteomes" id="UP000535415"/>
    </source>
</evidence>
<dbReference type="EMBL" id="JACIJM010000001">
    <property type="protein sequence ID" value="MBB5720449.1"/>
    <property type="molecule type" value="Genomic_DNA"/>
</dbReference>
<dbReference type="RefSeq" id="WP_183523802.1">
    <property type="nucleotide sequence ID" value="NZ_JACIJM010000001.1"/>
</dbReference>
<gene>
    <name evidence="2" type="ORF">FHS72_000053</name>
</gene>
<keyword evidence="1" id="KW-0732">Signal</keyword>
<accession>A0A7W9BHV3</accession>
<proteinExistence type="predicted"/>
<keyword evidence="3" id="KW-1185">Reference proteome</keyword>
<feature type="signal peptide" evidence="1">
    <location>
        <begin position="1"/>
        <end position="24"/>
    </location>
</feature>
<feature type="chain" id="PRO_5030982641" description="DUF2125 domain-containing protein" evidence="1">
    <location>
        <begin position="25"/>
        <end position="499"/>
    </location>
</feature>
<organism evidence="2 3">
    <name type="scientific">Yoonia ponticola</name>
    <dbReference type="NCBI Taxonomy" id="1524255"/>
    <lineage>
        <taxon>Bacteria</taxon>
        <taxon>Pseudomonadati</taxon>
        <taxon>Pseudomonadota</taxon>
        <taxon>Alphaproteobacteria</taxon>
        <taxon>Rhodobacterales</taxon>
        <taxon>Paracoccaceae</taxon>
        <taxon>Yoonia</taxon>
    </lineage>
</organism>
<evidence type="ECO:0000313" key="2">
    <source>
        <dbReference type="EMBL" id="MBB5720449.1"/>
    </source>
</evidence>
<dbReference type="InterPro" id="IPR018666">
    <property type="entry name" value="DUF2125"/>
</dbReference>
<reference evidence="2 3" key="1">
    <citation type="submission" date="2020-08" db="EMBL/GenBank/DDBJ databases">
        <title>Genomic Encyclopedia of Type Strains, Phase IV (KMG-IV): sequencing the most valuable type-strain genomes for metagenomic binning, comparative biology and taxonomic classification.</title>
        <authorList>
            <person name="Goeker M."/>
        </authorList>
    </citation>
    <scope>NUCLEOTIDE SEQUENCE [LARGE SCALE GENOMIC DNA]</scope>
    <source>
        <strain evidence="2 3">DSM 101064</strain>
    </source>
</reference>
<dbReference type="Pfam" id="PF09898">
    <property type="entry name" value="DUF2125"/>
    <property type="match status" value="1"/>
</dbReference>
<dbReference type="AlphaFoldDB" id="A0A7W9BHV3"/>
<evidence type="ECO:0000256" key="1">
    <source>
        <dbReference type="SAM" id="SignalP"/>
    </source>
</evidence>
<name>A0A7W9BHV3_9RHOB</name>
<evidence type="ECO:0008006" key="4">
    <source>
        <dbReference type="Google" id="ProtNLM"/>
    </source>
</evidence>